<accession>A0ABX7QQL5</accession>
<sequence>MRCLLWLLLLGYCIKVFANTTDAEMGDYPIEATFRVGVLANHGVNQGIMRWQPMMDYLSDRLPGNRFEVVPLTFKQMDQQLIEHRIQFIVTNPGQYLNLSNQLPLSWLATMRSRKHNGATYAIGSAIIVRADSAIQTIADLHNSTIVATDPEALGGYQATIGLLNKKGFEGNRFFGTVHFLGFPLEPLVYQVRDGSVDAAITPFCTLEEMVDEGLIGRDDFRVINGQRLKGYDCDTSTTLYPNWSFAASDLVPSPITQKLTQALFELSADSNAAITARLMGWTSPVSQLTVIRLYDELQLQNNPPPLYQVAVDWFKRQRQWAWALLLIIVGAPFYHLWLEYRFRQKNEHLLAAEREIKEKELQLERMQSAAIVGEIGAGLAHELNQPIAAITQYSEGALMLLQQQAQPNALPNELAQVLAKIHTQSLRAGGVVHRIRGLLKQRRSGFQFLLLGELLEDALVLLHKSLEQHQIELKVTIEGEATRFYGDSVGLSQVLVNLLKNAIDAMEDNQDERQLLVQLHYQTAAPVEQQQSPHSWLLLQITDSGSGLSKPVEALMQSFASTKENGLGLGLAICRDVVLEHHGVLQLKNRSTQRGCEVSLWLPYFPEQGQQ</sequence>
<dbReference type="PROSITE" id="PS50109">
    <property type="entry name" value="HIS_KIN"/>
    <property type="match status" value="1"/>
</dbReference>
<organism evidence="8 9">
    <name type="scientific">Shewanella avicenniae</name>
    <dbReference type="NCBI Taxonomy" id="2814294"/>
    <lineage>
        <taxon>Bacteria</taxon>
        <taxon>Pseudomonadati</taxon>
        <taxon>Pseudomonadota</taxon>
        <taxon>Gammaproteobacteria</taxon>
        <taxon>Alteromonadales</taxon>
        <taxon>Shewanellaceae</taxon>
        <taxon>Shewanella</taxon>
    </lineage>
</organism>
<dbReference type="PANTHER" id="PTHR43065:SF42">
    <property type="entry name" value="TWO-COMPONENT SENSOR PPRA"/>
    <property type="match status" value="1"/>
</dbReference>
<dbReference type="PRINTS" id="PR00344">
    <property type="entry name" value="BCTRLSENSOR"/>
</dbReference>
<dbReference type="SUPFAM" id="SSF55874">
    <property type="entry name" value="ATPase domain of HSP90 chaperone/DNA topoisomerase II/histidine kinase"/>
    <property type="match status" value="1"/>
</dbReference>
<dbReference type="SUPFAM" id="SSF53850">
    <property type="entry name" value="Periplasmic binding protein-like II"/>
    <property type="match status" value="1"/>
</dbReference>
<keyword evidence="9" id="KW-1185">Reference proteome</keyword>
<evidence type="ECO:0000313" key="9">
    <source>
        <dbReference type="Proteomes" id="UP000662770"/>
    </source>
</evidence>
<name>A0ABX7QQL5_9GAMM</name>
<dbReference type="InterPro" id="IPR005467">
    <property type="entry name" value="His_kinase_dom"/>
</dbReference>
<dbReference type="PANTHER" id="PTHR43065">
    <property type="entry name" value="SENSOR HISTIDINE KINASE"/>
    <property type="match status" value="1"/>
</dbReference>
<dbReference type="Pfam" id="PF12974">
    <property type="entry name" value="Phosphonate-bd"/>
    <property type="match status" value="1"/>
</dbReference>
<dbReference type="InterPro" id="IPR003594">
    <property type="entry name" value="HATPase_dom"/>
</dbReference>
<evidence type="ECO:0000313" key="8">
    <source>
        <dbReference type="EMBL" id="QSX33163.1"/>
    </source>
</evidence>
<dbReference type="Gene3D" id="1.10.287.130">
    <property type="match status" value="1"/>
</dbReference>
<reference evidence="8 9" key="1">
    <citation type="submission" date="2021-03" db="EMBL/GenBank/DDBJ databases">
        <title>Novel species identification of genus Shewanella.</title>
        <authorList>
            <person name="Liu G."/>
            <person name="Zhang Q."/>
        </authorList>
    </citation>
    <scope>NUCLEOTIDE SEQUENCE [LARGE SCALE GENOMIC DNA]</scope>
    <source>
        <strain evidence="8 9">FJAT-51800</strain>
    </source>
</reference>
<dbReference type="Gene3D" id="3.40.190.10">
    <property type="entry name" value="Periplasmic binding protein-like II"/>
    <property type="match status" value="2"/>
</dbReference>
<dbReference type="Proteomes" id="UP000662770">
    <property type="component" value="Chromosome"/>
</dbReference>
<dbReference type="InterPro" id="IPR003661">
    <property type="entry name" value="HisK_dim/P_dom"/>
</dbReference>
<evidence type="ECO:0000256" key="6">
    <source>
        <dbReference type="SAM" id="SignalP"/>
    </source>
</evidence>
<dbReference type="InterPro" id="IPR004358">
    <property type="entry name" value="Sig_transdc_His_kin-like_C"/>
</dbReference>
<gene>
    <name evidence="8" type="ORF">JYB87_15765</name>
</gene>
<feature type="coiled-coil region" evidence="4">
    <location>
        <begin position="343"/>
        <end position="370"/>
    </location>
</feature>
<keyword evidence="5" id="KW-0812">Transmembrane</keyword>
<evidence type="ECO:0000256" key="4">
    <source>
        <dbReference type="SAM" id="Coils"/>
    </source>
</evidence>
<feature type="transmembrane region" description="Helical" evidence="5">
    <location>
        <begin position="321"/>
        <end position="339"/>
    </location>
</feature>
<protein>
    <recommendedName>
        <fullName evidence="2">histidine kinase</fullName>
        <ecNumber evidence="2">2.7.13.3</ecNumber>
    </recommendedName>
</protein>
<dbReference type="Pfam" id="PF02518">
    <property type="entry name" value="HATPase_c"/>
    <property type="match status" value="1"/>
</dbReference>
<evidence type="ECO:0000256" key="3">
    <source>
        <dbReference type="ARBA" id="ARBA00022553"/>
    </source>
</evidence>
<dbReference type="InterPro" id="IPR036097">
    <property type="entry name" value="HisK_dim/P_sf"/>
</dbReference>
<feature type="chain" id="PRO_5046523474" description="histidine kinase" evidence="6">
    <location>
        <begin position="19"/>
        <end position="612"/>
    </location>
</feature>
<dbReference type="CDD" id="cd00082">
    <property type="entry name" value="HisKA"/>
    <property type="match status" value="1"/>
</dbReference>
<dbReference type="SMART" id="SM00387">
    <property type="entry name" value="HATPase_c"/>
    <property type="match status" value="1"/>
</dbReference>
<keyword evidence="4" id="KW-0175">Coiled coil</keyword>
<evidence type="ECO:0000256" key="5">
    <source>
        <dbReference type="SAM" id="Phobius"/>
    </source>
</evidence>
<dbReference type="Gene3D" id="3.30.565.10">
    <property type="entry name" value="Histidine kinase-like ATPase, C-terminal domain"/>
    <property type="match status" value="1"/>
</dbReference>
<feature type="domain" description="Histidine kinase" evidence="7">
    <location>
        <begin position="379"/>
        <end position="607"/>
    </location>
</feature>
<keyword evidence="5" id="KW-1133">Transmembrane helix</keyword>
<keyword evidence="5" id="KW-0472">Membrane</keyword>
<feature type="signal peptide" evidence="6">
    <location>
        <begin position="1"/>
        <end position="18"/>
    </location>
</feature>
<dbReference type="SMART" id="SM00388">
    <property type="entry name" value="HisKA"/>
    <property type="match status" value="1"/>
</dbReference>
<dbReference type="SUPFAM" id="SSF47384">
    <property type="entry name" value="Homodimeric domain of signal transducing histidine kinase"/>
    <property type="match status" value="1"/>
</dbReference>
<dbReference type="EC" id="2.7.13.3" evidence="2"/>
<proteinExistence type="predicted"/>
<dbReference type="InterPro" id="IPR036890">
    <property type="entry name" value="HATPase_C_sf"/>
</dbReference>
<keyword evidence="3" id="KW-0597">Phosphoprotein</keyword>
<evidence type="ECO:0000256" key="2">
    <source>
        <dbReference type="ARBA" id="ARBA00012438"/>
    </source>
</evidence>
<evidence type="ECO:0000256" key="1">
    <source>
        <dbReference type="ARBA" id="ARBA00000085"/>
    </source>
</evidence>
<dbReference type="EMBL" id="CP071503">
    <property type="protein sequence ID" value="QSX33163.1"/>
    <property type="molecule type" value="Genomic_DNA"/>
</dbReference>
<comment type="catalytic activity">
    <reaction evidence="1">
        <text>ATP + protein L-histidine = ADP + protein N-phospho-L-histidine.</text>
        <dbReference type="EC" id="2.7.13.3"/>
    </reaction>
</comment>
<keyword evidence="6" id="KW-0732">Signal</keyword>
<evidence type="ECO:0000259" key="7">
    <source>
        <dbReference type="PROSITE" id="PS50109"/>
    </source>
</evidence>